<dbReference type="InterPro" id="IPR007407">
    <property type="entry name" value="DUF459"/>
</dbReference>
<gene>
    <name evidence="2" type="ORF">METZ01_LOCUS50769</name>
</gene>
<dbReference type="InterPro" id="IPR018247">
    <property type="entry name" value="EF_Hand_1_Ca_BS"/>
</dbReference>
<dbReference type="AlphaFoldDB" id="A0A381S1C1"/>
<feature type="non-terminal residue" evidence="2">
    <location>
        <position position="1"/>
    </location>
</feature>
<dbReference type="InterPro" id="IPR002048">
    <property type="entry name" value="EF_hand_dom"/>
</dbReference>
<dbReference type="SUPFAM" id="SSF52266">
    <property type="entry name" value="SGNH hydrolase"/>
    <property type="match status" value="1"/>
</dbReference>
<feature type="domain" description="EF-hand" evidence="1">
    <location>
        <begin position="376"/>
        <end position="398"/>
    </location>
</feature>
<dbReference type="GO" id="GO:0005509">
    <property type="term" value="F:calcium ion binding"/>
    <property type="evidence" value="ECO:0007669"/>
    <property type="project" value="InterPro"/>
</dbReference>
<organism evidence="2">
    <name type="scientific">marine metagenome</name>
    <dbReference type="NCBI Taxonomy" id="408172"/>
    <lineage>
        <taxon>unclassified sequences</taxon>
        <taxon>metagenomes</taxon>
        <taxon>ecological metagenomes</taxon>
    </lineage>
</organism>
<reference evidence="2" key="1">
    <citation type="submission" date="2018-05" db="EMBL/GenBank/DDBJ databases">
        <authorList>
            <person name="Lanie J.A."/>
            <person name="Ng W.-L."/>
            <person name="Kazmierczak K.M."/>
            <person name="Andrzejewski T.M."/>
            <person name="Davidsen T.M."/>
            <person name="Wayne K.J."/>
            <person name="Tettelin H."/>
            <person name="Glass J.I."/>
            <person name="Rusch D."/>
            <person name="Podicherti R."/>
            <person name="Tsui H.-C.T."/>
            <person name="Winkler M.E."/>
        </authorList>
    </citation>
    <scope>NUCLEOTIDE SEQUENCE</scope>
</reference>
<dbReference type="PROSITE" id="PS00018">
    <property type="entry name" value="EF_HAND_1"/>
    <property type="match status" value="1"/>
</dbReference>
<dbReference type="EMBL" id="UINC01002553">
    <property type="protein sequence ID" value="SUZ97915.1"/>
    <property type="molecule type" value="Genomic_DNA"/>
</dbReference>
<dbReference type="Pfam" id="PF14885">
    <property type="entry name" value="GHL15"/>
    <property type="match status" value="1"/>
</dbReference>
<sequence length="664" mass="73831">VDVAETGPPPTPIERAEGEPLRIVLTGDSITMQVDPHLRAVFGSEAVIKPRRHGGTALCDWFAARDEELGIENLAWWRPHVIVVDHGGNAMTPCMADDDGRPLEGEAYLAKYLADSDYLVEVARRTGTRVLFVDQPVGRGGSLSRTLNIFPSMPERHPGGMVRYVSTWPALSPEGNFVQSARCADEEPGCVGGWGELRSPRPYGHLEDLGAWRYAQVIAEAFVEAGWITADAVGPGAPDLPLPVGFPRICQPWNGVQNRPDLTELERIALHDLWWTGTGSLGLVWDTSDDQPHAGLATELRSPDGGERFDEALDRRQALLELNPGLVTLAEVRYRDAPYVDDPEGRPWWDRGYYPADSPFWLRDADGNPVPGWGEDADGDGRIEADEILGSLTDFGNPDLIELVARKVHALEHSGVVDGVFLDWWNEDHQTSASFLDWSAFHMSAEEEVQGRLAILRRIRELVGDDFLILVNTNDRTAPRSAPYVNGTFMEVWKPDWSTGYTVDRLLTVEDTLSWASGELLEPRINCLEGWRVVDDYGNEATQVDERNSEENRRWMRLFTTLALTHSDGSVVFGDDNAEPTRDHHHNWYDFWDVDLGQPVGVKRTIHGGVEGLFIRRFTNGFAVYNRSGAEQEVRLPGSYVAVSTGRVGEVHTVGDMDGEILLG</sequence>
<protein>
    <recommendedName>
        <fullName evidence="1">EF-hand domain-containing protein</fullName>
    </recommendedName>
</protein>
<dbReference type="InterPro" id="IPR029455">
    <property type="entry name" value="GHL15"/>
</dbReference>
<evidence type="ECO:0000259" key="1">
    <source>
        <dbReference type="PROSITE" id="PS50222"/>
    </source>
</evidence>
<accession>A0A381S1C1</accession>
<name>A0A381S1C1_9ZZZZ</name>
<dbReference type="Pfam" id="PF04311">
    <property type="entry name" value="DUF459"/>
    <property type="match status" value="1"/>
</dbReference>
<proteinExistence type="predicted"/>
<evidence type="ECO:0000313" key="2">
    <source>
        <dbReference type="EMBL" id="SUZ97915.1"/>
    </source>
</evidence>
<dbReference type="PROSITE" id="PS50222">
    <property type="entry name" value="EF_HAND_2"/>
    <property type="match status" value="1"/>
</dbReference>